<comment type="subcellular location">
    <subcellularLocation>
        <location evidence="1">Cell membrane</location>
        <topology evidence="1">Lipid-anchor</topology>
        <topology evidence="1">GPI-anchor</topology>
    </subcellularLocation>
</comment>
<evidence type="ECO:0000256" key="1">
    <source>
        <dbReference type="ARBA" id="ARBA00004609"/>
    </source>
</evidence>
<evidence type="ECO:0000313" key="12">
    <source>
        <dbReference type="EMBL" id="KAK7139140.1"/>
    </source>
</evidence>
<keyword evidence="13" id="KW-1185">Reference proteome</keyword>
<sequence>MNKITFGFFAVCLYFTVGQALQCYKCDLGLLNICRTTKMPCAENQLCFNGLGKAVNVLKYKVKGCLDVAECNKTETTNFPGSSETTVLEVTKTCCSTDLCNSALGQFHFSAVSMAFTTISSVFMVKILI</sequence>
<evidence type="ECO:0000256" key="8">
    <source>
        <dbReference type="ARBA" id="ARBA00023288"/>
    </source>
</evidence>
<dbReference type="SUPFAM" id="SSF57302">
    <property type="entry name" value="Snake toxin-like"/>
    <property type="match status" value="1"/>
</dbReference>
<evidence type="ECO:0000256" key="4">
    <source>
        <dbReference type="ARBA" id="ARBA00022729"/>
    </source>
</evidence>
<organism evidence="12 13">
    <name type="scientific">Phoxinus phoxinus</name>
    <name type="common">Eurasian minnow</name>
    <dbReference type="NCBI Taxonomy" id="58324"/>
    <lineage>
        <taxon>Eukaryota</taxon>
        <taxon>Metazoa</taxon>
        <taxon>Chordata</taxon>
        <taxon>Craniata</taxon>
        <taxon>Vertebrata</taxon>
        <taxon>Euteleostomi</taxon>
        <taxon>Actinopterygii</taxon>
        <taxon>Neopterygii</taxon>
        <taxon>Teleostei</taxon>
        <taxon>Ostariophysi</taxon>
        <taxon>Cypriniformes</taxon>
        <taxon>Leuciscidae</taxon>
        <taxon>Phoxininae</taxon>
        <taxon>Phoxinus</taxon>
    </lineage>
</organism>
<dbReference type="EMBL" id="JAYKXH010000017">
    <property type="protein sequence ID" value="KAK7139140.1"/>
    <property type="molecule type" value="Genomic_DNA"/>
</dbReference>
<comment type="similarity">
    <text evidence="9">Belongs to the SPACA4/bouncer family.</text>
</comment>
<evidence type="ECO:0000256" key="7">
    <source>
        <dbReference type="ARBA" id="ARBA00023180"/>
    </source>
</evidence>
<comment type="caution">
    <text evidence="12">The sequence shown here is derived from an EMBL/GenBank/DDBJ whole genome shotgun (WGS) entry which is preliminary data.</text>
</comment>
<proteinExistence type="inferred from homology"/>
<evidence type="ECO:0000313" key="13">
    <source>
        <dbReference type="Proteomes" id="UP001364617"/>
    </source>
</evidence>
<dbReference type="AlphaFoldDB" id="A0AAN9H0N8"/>
<dbReference type="GO" id="GO:0035036">
    <property type="term" value="P:sperm-egg recognition"/>
    <property type="evidence" value="ECO:0007669"/>
    <property type="project" value="TreeGrafter"/>
</dbReference>
<keyword evidence="6" id="KW-1015">Disulfide bond</keyword>
<keyword evidence="4 10" id="KW-0732">Signal</keyword>
<dbReference type="InterPro" id="IPR016054">
    <property type="entry name" value="LY6_UPA_recep-like"/>
</dbReference>
<keyword evidence="3" id="KW-0336">GPI-anchor</keyword>
<evidence type="ECO:0000256" key="2">
    <source>
        <dbReference type="ARBA" id="ARBA00022475"/>
    </source>
</evidence>
<dbReference type="InterPro" id="IPR046354">
    <property type="entry name" value="SPACA4/Bouncer"/>
</dbReference>
<feature type="signal peptide" evidence="10">
    <location>
        <begin position="1"/>
        <end position="20"/>
    </location>
</feature>
<dbReference type="Proteomes" id="UP001364617">
    <property type="component" value="Unassembled WGS sequence"/>
</dbReference>
<keyword evidence="7" id="KW-0325">Glycoprotein</keyword>
<dbReference type="GO" id="GO:0005886">
    <property type="term" value="C:plasma membrane"/>
    <property type="evidence" value="ECO:0007669"/>
    <property type="project" value="UniProtKB-SubCell"/>
</dbReference>
<dbReference type="GO" id="GO:0098552">
    <property type="term" value="C:side of membrane"/>
    <property type="evidence" value="ECO:0007669"/>
    <property type="project" value="UniProtKB-KW"/>
</dbReference>
<keyword evidence="2" id="KW-1003">Cell membrane</keyword>
<evidence type="ECO:0000256" key="10">
    <source>
        <dbReference type="SAM" id="SignalP"/>
    </source>
</evidence>
<gene>
    <name evidence="12" type="ORF">R3I93_016310</name>
</gene>
<dbReference type="InterPro" id="IPR045860">
    <property type="entry name" value="Snake_toxin-like_sf"/>
</dbReference>
<evidence type="ECO:0000259" key="11">
    <source>
        <dbReference type="Pfam" id="PF00021"/>
    </source>
</evidence>
<dbReference type="Pfam" id="PF00021">
    <property type="entry name" value="UPAR_LY6"/>
    <property type="match status" value="1"/>
</dbReference>
<keyword evidence="8" id="KW-0449">Lipoprotein</keyword>
<evidence type="ECO:0000256" key="9">
    <source>
        <dbReference type="ARBA" id="ARBA00029446"/>
    </source>
</evidence>
<dbReference type="Gene3D" id="2.10.60.10">
    <property type="entry name" value="CD59"/>
    <property type="match status" value="1"/>
</dbReference>
<evidence type="ECO:0000256" key="3">
    <source>
        <dbReference type="ARBA" id="ARBA00022622"/>
    </source>
</evidence>
<feature type="domain" description="UPAR/Ly6" evidence="11">
    <location>
        <begin position="19"/>
        <end position="103"/>
    </location>
</feature>
<keyword evidence="5" id="KW-0472">Membrane</keyword>
<accession>A0AAN9H0N8</accession>
<name>A0AAN9H0N8_9TELE</name>
<evidence type="ECO:0000256" key="6">
    <source>
        <dbReference type="ARBA" id="ARBA00023157"/>
    </source>
</evidence>
<dbReference type="PANTHER" id="PTHR47613:SF1">
    <property type="entry name" value="SPERM ACROSOME MEMBRANE-ASSOCIATED PROTEIN 4"/>
    <property type="match status" value="1"/>
</dbReference>
<dbReference type="PANTHER" id="PTHR47613">
    <property type="entry name" value="SPERM ACROSOME MEMBRANE-ASSOCIATED PROTEIN 4"/>
    <property type="match status" value="1"/>
</dbReference>
<protein>
    <recommendedName>
        <fullName evidence="11">UPAR/Ly6 domain-containing protein</fullName>
    </recommendedName>
</protein>
<reference evidence="12 13" key="1">
    <citation type="submission" date="2024-02" db="EMBL/GenBank/DDBJ databases">
        <title>Chromosome-level genome assembly of the Eurasian Minnow (Phoxinus phoxinus).</title>
        <authorList>
            <person name="Oriowo T.O."/>
            <person name="Martin S."/>
            <person name="Stange M."/>
            <person name="Chrysostomakis Y."/>
            <person name="Brown T."/>
            <person name="Winkler S."/>
            <person name="Kukowka S."/>
            <person name="Myers E.W."/>
            <person name="Bohne A."/>
        </authorList>
    </citation>
    <scope>NUCLEOTIDE SEQUENCE [LARGE SCALE GENOMIC DNA]</scope>
    <source>
        <strain evidence="12">ZFMK-TIS-60720</strain>
        <tissue evidence="12">Whole Organism</tissue>
    </source>
</reference>
<feature type="chain" id="PRO_5042860045" description="UPAR/Ly6 domain-containing protein" evidence="10">
    <location>
        <begin position="21"/>
        <end position="129"/>
    </location>
</feature>
<evidence type="ECO:0000256" key="5">
    <source>
        <dbReference type="ARBA" id="ARBA00023136"/>
    </source>
</evidence>